<keyword evidence="3" id="KW-0597">Phosphoprotein</keyword>
<evidence type="ECO:0000256" key="8">
    <source>
        <dbReference type="SAM" id="MobiDB-lite"/>
    </source>
</evidence>
<gene>
    <name evidence="11" type="ORF">NX782_18560</name>
</gene>
<dbReference type="InterPro" id="IPR001610">
    <property type="entry name" value="PAC"/>
</dbReference>
<evidence type="ECO:0000256" key="5">
    <source>
        <dbReference type="ARBA" id="ARBA00022777"/>
    </source>
</evidence>
<dbReference type="InterPro" id="IPR000700">
    <property type="entry name" value="PAS-assoc_C"/>
</dbReference>
<evidence type="ECO:0000256" key="7">
    <source>
        <dbReference type="ARBA" id="ARBA00023136"/>
    </source>
</evidence>
<organism evidence="11 12">
    <name type="scientific">Massilia norwichensis</name>
    <dbReference type="NCBI Taxonomy" id="1442366"/>
    <lineage>
        <taxon>Bacteria</taxon>
        <taxon>Pseudomonadati</taxon>
        <taxon>Pseudomonadota</taxon>
        <taxon>Betaproteobacteria</taxon>
        <taxon>Burkholderiales</taxon>
        <taxon>Oxalobacteraceae</taxon>
        <taxon>Telluria group</taxon>
        <taxon>Massilia</taxon>
    </lineage>
</organism>
<dbReference type="SUPFAM" id="SSF47384">
    <property type="entry name" value="Homodimeric domain of signal transducing histidine kinase"/>
    <property type="match status" value="1"/>
</dbReference>
<dbReference type="CDD" id="cd00082">
    <property type="entry name" value="HisKA"/>
    <property type="match status" value="1"/>
</dbReference>
<dbReference type="CDD" id="cd00075">
    <property type="entry name" value="HATPase"/>
    <property type="match status" value="1"/>
</dbReference>
<dbReference type="Pfam" id="PF02518">
    <property type="entry name" value="HATPase_c"/>
    <property type="match status" value="1"/>
</dbReference>
<evidence type="ECO:0000256" key="4">
    <source>
        <dbReference type="ARBA" id="ARBA00022679"/>
    </source>
</evidence>
<evidence type="ECO:0000313" key="11">
    <source>
        <dbReference type="EMBL" id="MCS0591194.1"/>
    </source>
</evidence>
<accession>A0ABT2AAH2</accession>
<feature type="domain" description="PAC" evidence="10">
    <location>
        <begin position="100"/>
        <end position="152"/>
    </location>
</feature>
<evidence type="ECO:0000256" key="3">
    <source>
        <dbReference type="ARBA" id="ARBA00022553"/>
    </source>
</evidence>
<comment type="caution">
    <text evidence="11">The sequence shown here is derived from an EMBL/GenBank/DDBJ whole genome shotgun (WGS) entry which is preliminary data.</text>
</comment>
<evidence type="ECO:0000259" key="9">
    <source>
        <dbReference type="PROSITE" id="PS50109"/>
    </source>
</evidence>
<dbReference type="InterPro" id="IPR003661">
    <property type="entry name" value="HisK_dim/P_dom"/>
</dbReference>
<keyword evidence="6" id="KW-0902">Two-component regulatory system</keyword>
<dbReference type="Gene3D" id="3.30.450.20">
    <property type="entry name" value="PAS domain"/>
    <property type="match status" value="1"/>
</dbReference>
<evidence type="ECO:0000256" key="6">
    <source>
        <dbReference type="ARBA" id="ARBA00023012"/>
    </source>
</evidence>
<dbReference type="PROSITE" id="PS50113">
    <property type="entry name" value="PAC"/>
    <property type="match status" value="1"/>
</dbReference>
<dbReference type="GO" id="GO:0016301">
    <property type="term" value="F:kinase activity"/>
    <property type="evidence" value="ECO:0007669"/>
    <property type="project" value="UniProtKB-KW"/>
</dbReference>
<feature type="domain" description="Histidine kinase" evidence="9">
    <location>
        <begin position="156"/>
        <end position="368"/>
    </location>
</feature>
<dbReference type="PANTHER" id="PTHR45453:SF1">
    <property type="entry name" value="PHOSPHATE REGULON SENSOR PROTEIN PHOR"/>
    <property type="match status" value="1"/>
</dbReference>
<dbReference type="SMART" id="SM00388">
    <property type="entry name" value="HisKA"/>
    <property type="match status" value="1"/>
</dbReference>
<evidence type="ECO:0000256" key="1">
    <source>
        <dbReference type="ARBA" id="ARBA00000085"/>
    </source>
</evidence>
<keyword evidence="12" id="KW-1185">Reference proteome</keyword>
<dbReference type="RefSeq" id="WP_258846964.1">
    <property type="nucleotide sequence ID" value="NZ_JANUGX010000024.1"/>
</dbReference>
<comment type="catalytic activity">
    <reaction evidence="1">
        <text>ATP + protein L-histidine = ADP + protein N-phospho-L-histidine.</text>
        <dbReference type="EC" id="2.7.13.3"/>
    </reaction>
</comment>
<evidence type="ECO:0000313" key="12">
    <source>
        <dbReference type="Proteomes" id="UP001205560"/>
    </source>
</evidence>
<reference evidence="11 12" key="1">
    <citation type="submission" date="2022-08" db="EMBL/GenBank/DDBJ databases">
        <title>Reclassification of Massilia species as members of the genera Telluria, Duganella, Pseudoduganella, Mokoshia gen. nov. and Zemynaea gen. nov. using orthogonal and non-orthogonal genome-based approaches.</title>
        <authorList>
            <person name="Bowman J.P."/>
        </authorList>
    </citation>
    <scope>NUCLEOTIDE SEQUENCE [LARGE SCALE GENOMIC DNA]</scope>
    <source>
        <strain evidence="11 12">LMG 28164</strain>
    </source>
</reference>
<dbReference type="InterPro" id="IPR036890">
    <property type="entry name" value="HATPase_C_sf"/>
</dbReference>
<dbReference type="Gene3D" id="1.10.287.130">
    <property type="match status" value="1"/>
</dbReference>
<dbReference type="InterPro" id="IPR005467">
    <property type="entry name" value="His_kinase_dom"/>
</dbReference>
<proteinExistence type="predicted"/>
<dbReference type="InterPro" id="IPR050351">
    <property type="entry name" value="BphY/WalK/GraS-like"/>
</dbReference>
<evidence type="ECO:0000259" key="10">
    <source>
        <dbReference type="PROSITE" id="PS50113"/>
    </source>
</evidence>
<feature type="region of interest" description="Disordered" evidence="8">
    <location>
        <begin position="370"/>
        <end position="389"/>
    </location>
</feature>
<dbReference type="Pfam" id="PF00512">
    <property type="entry name" value="HisKA"/>
    <property type="match status" value="1"/>
</dbReference>
<dbReference type="InterPro" id="IPR004358">
    <property type="entry name" value="Sig_transdc_His_kin-like_C"/>
</dbReference>
<protein>
    <recommendedName>
        <fullName evidence="2">histidine kinase</fullName>
        <ecNumber evidence="2">2.7.13.3</ecNumber>
    </recommendedName>
</protein>
<dbReference type="Proteomes" id="UP001205560">
    <property type="component" value="Unassembled WGS sequence"/>
</dbReference>
<dbReference type="InterPro" id="IPR000014">
    <property type="entry name" value="PAS"/>
</dbReference>
<dbReference type="SUPFAM" id="SSF55874">
    <property type="entry name" value="ATPase domain of HSP90 chaperone/DNA topoisomerase II/histidine kinase"/>
    <property type="match status" value="1"/>
</dbReference>
<dbReference type="InterPro" id="IPR003594">
    <property type="entry name" value="HATPase_dom"/>
</dbReference>
<keyword evidence="4" id="KW-0808">Transferase</keyword>
<dbReference type="PANTHER" id="PTHR45453">
    <property type="entry name" value="PHOSPHATE REGULON SENSOR PROTEIN PHOR"/>
    <property type="match status" value="1"/>
</dbReference>
<name>A0ABT2AAH2_9BURK</name>
<keyword evidence="7" id="KW-0472">Membrane</keyword>
<dbReference type="InterPro" id="IPR035965">
    <property type="entry name" value="PAS-like_dom_sf"/>
</dbReference>
<dbReference type="EC" id="2.7.13.3" evidence="2"/>
<dbReference type="PROSITE" id="PS50109">
    <property type="entry name" value="HIS_KIN"/>
    <property type="match status" value="1"/>
</dbReference>
<dbReference type="CDD" id="cd00130">
    <property type="entry name" value="PAS"/>
    <property type="match status" value="1"/>
</dbReference>
<dbReference type="InterPro" id="IPR036097">
    <property type="entry name" value="HisK_dim/P_sf"/>
</dbReference>
<dbReference type="SUPFAM" id="SSF55785">
    <property type="entry name" value="PYP-like sensor domain (PAS domain)"/>
    <property type="match status" value="1"/>
</dbReference>
<dbReference type="EMBL" id="JANUGX010000024">
    <property type="protein sequence ID" value="MCS0591194.1"/>
    <property type="molecule type" value="Genomic_DNA"/>
</dbReference>
<keyword evidence="5 11" id="KW-0418">Kinase</keyword>
<dbReference type="Gene3D" id="3.30.565.10">
    <property type="entry name" value="Histidine kinase-like ATPase, C-terminal domain"/>
    <property type="match status" value="1"/>
</dbReference>
<sequence length="389" mass="41885">MVRSAPVLPPGDALPTSSLVTADAFRTIAELGGDLVFILDCASGLPVYLSPHVNDMLGYGVVDVHEHFARNRAGPLAPLSAGLQERLRRFAAGDGSRLRVVREFDLRRPDGREVPVEVISTLLLDEAGKARALAGIVRDLSARREREREQKRFASMLNHEFRTPLSTIDGAIQRLEATNANADEPTRQRHRKIATATDRLIAMMDDYLSPERMAAIGRQRQANTVPPRLLLEEVVAQARVAGRKVTLVAEELPAQLRGDPAGLRLALKILLDNAVRYTPTDSSLSVLGRRHGKGVELALRDTGPGVPAEDLPRIFDRGYRGSNAAGVPGSGLGLYMARSVVEVHGGTLEHAAPKGGGAEFRLWLPVQDAPGKGLASGESSSDNRGGLRG</sequence>
<dbReference type="PRINTS" id="PR00344">
    <property type="entry name" value="BCTRLSENSOR"/>
</dbReference>
<dbReference type="SMART" id="SM00086">
    <property type="entry name" value="PAC"/>
    <property type="match status" value="1"/>
</dbReference>
<evidence type="ECO:0000256" key="2">
    <source>
        <dbReference type="ARBA" id="ARBA00012438"/>
    </source>
</evidence>
<dbReference type="NCBIfam" id="TIGR00229">
    <property type="entry name" value="sensory_box"/>
    <property type="match status" value="1"/>
</dbReference>
<dbReference type="SMART" id="SM00387">
    <property type="entry name" value="HATPase_c"/>
    <property type="match status" value="1"/>
</dbReference>